<protein>
    <recommendedName>
        <fullName evidence="1">MOSC domain-containing protein</fullName>
    </recommendedName>
</protein>
<dbReference type="PROSITE" id="PS51340">
    <property type="entry name" value="MOSC"/>
    <property type="match status" value="1"/>
</dbReference>
<evidence type="ECO:0000313" key="3">
    <source>
        <dbReference type="Proteomes" id="UP001333710"/>
    </source>
</evidence>
<dbReference type="Proteomes" id="UP001333710">
    <property type="component" value="Chromosome"/>
</dbReference>
<dbReference type="InterPro" id="IPR005302">
    <property type="entry name" value="MoCF_Sase_C"/>
</dbReference>
<evidence type="ECO:0000259" key="1">
    <source>
        <dbReference type="PROSITE" id="PS51340"/>
    </source>
</evidence>
<proteinExistence type="predicted"/>
<organism evidence="2 3">
    <name type="scientific">Planctobacterium marinum</name>
    <dbReference type="NCBI Taxonomy" id="1631968"/>
    <lineage>
        <taxon>Bacteria</taxon>
        <taxon>Pseudomonadati</taxon>
        <taxon>Pseudomonadota</taxon>
        <taxon>Gammaproteobacteria</taxon>
        <taxon>Alteromonadales</taxon>
        <taxon>Alteromonadaceae</taxon>
        <taxon>Planctobacterium</taxon>
    </lineage>
</organism>
<dbReference type="SUPFAM" id="SSF50800">
    <property type="entry name" value="PK beta-barrel domain-like"/>
    <property type="match status" value="1"/>
</dbReference>
<feature type="domain" description="MOSC" evidence="1">
    <location>
        <begin position="1"/>
        <end position="130"/>
    </location>
</feature>
<dbReference type="PANTHER" id="PTHR36930">
    <property type="entry name" value="METAL-SULFUR CLUSTER BIOSYNTHESIS PROTEINS YUAD-RELATED"/>
    <property type="match status" value="1"/>
</dbReference>
<dbReference type="PANTHER" id="PTHR36930:SF1">
    <property type="entry name" value="MOSC DOMAIN-CONTAINING PROTEIN"/>
    <property type="match status" value="1"/>
</dbReference>
<dbReference type="GO" id="GO:0030170">
    <property type="term" value="F:pyridoxal phosphate binding"/>
    <property type="evidence" value="ECO:0007669"/>
    <property type="project" value="InterPro"/>
</dbReference>
<reference evidence="2" key="1">
    <citation type="submission" date="2023-01" db="EMBL/GenBank/DDBJ databases">
        <title>Complete genome sequence of Planctobacterium marinum strain Dej080120_11.</title>
        <authorList>
            <person name="Ueki S."/>
            <person name="Maruyama F."/>
        </authorList>
    </citation>
    <scope>NUCLEOTIDE SEQUENCE</scope>
    <source>
        <strain evidence="2">Dej080120_11</strain>
    </source>
</reference>
<dbReference type="AlphaFoldDB" id="A0AA48KSQ9"/>
<dbReference type="InterPro" id="IPR052716">
    <property type="entry name" value="MOSC_domain"/>
</dbReference>
<sequence>MVALDHDYLEPGKGLCRDRFKGSEKSRRQVSIIQAEHISAVAQMLGKSRLAPELFRRNIVVSGINLLALKNARFYLGTALLEMSGLCHPCSRMEEALGQGGYNLMRGHGGILARVISPGEVHLGDSLRYVESL</sequence>
<dbReference type="Pfam" id="PF03473">
    <property type="entry name" value="MOSC"/>
    <property type="match status" value="1"/>
</dbReference>
<dbReference type="KEGG" id="pmaw:MACH26_01310"/>
<dbReference type="GO" id="GO:0003824">
    <property type="term" value="F:catalytic activity"/>
    <property type="evidence" value="ECO:0007669"/>
    <property type="project" value="InterPro"/>
</dbReference>
<dbReference type="GO" id="GO:0030151">
    <property type="term" value="F:molybdenum ion binding"/>
    <property type="evidence" value="ECO:0007669"/>
    <property type="project" value="InterPro"/>
</dbReference>
<accession>A0AA48KSQ9</accession>
<evidence type="ECO:0000313" key="2">
    <source>
        <dbReference type="EMBL" id="BDX04610.1"/>
    </source>
</evidence>
<dbReference type="EMBL" id="AP027272">
    <property type="protein sequence ID" value="BDX04610.1"/>
    <property type="molecule type" value="Genomic_DNA"/>
</dbReference>
<name>A0AA48KSQ9_9ALTE</name>
<dbReference type="Gene3D" id="2.40.33.20">
    <property type="entry name" value="PK beta-barrel domain-like"/>
    <property type="match status" value="1"/>
</dbReference>
<dbReference type="InterPro" id="IPR011037">
    <property type="entry name" value="Pyrv_Knase-like_insert_dom_sf"/>
</dbReference>
<keyword evidence="3" id="KW-1185">Reference proteome</keyword>
<gene>
    <name evidence="2" type="ORF">MACH26_01310</name>
</gene>